<dbReference type="CDD" id="cd03358">
    <property type="entry name" value="LbH_WxcM_N_like"/>
    <property type="match status" value="1"/>
</dbReference>
<gene>
    <name evidence="2" type="ORF">AKJ09_02972</name>
</gene>
<name>A0A0K1PS04_9BACT</name>
<evidence type="ECO:0000256" key="1">
    <source>
        <dbReference type="ARBA" id="ARBA00007274"/>
    </source>
</evidence>
<dbReference type="InterPro" id="IPR001451">
    <property type="entry name" value="Hexapep"/>
</dbReference>
<evidence type="ECO:0000313" key="2">
    <source>
        <dbReference type="EMBL" id="AKU96308.1"/>
    </source>
</evidence>
<reference evidence="2 3" key="1">
    <citation type="submission" date="2015-08" db="EMBL/GenBank/DDBJ databases">
        <authorList>
            <person name="Babu N.S."/>
            <person name="Beckwith C.J."/>
            <person name="Beseler K.G."/>
            <person name="Brison A."/>
            <person name="Carone J.V."/>
            <person name="Caskin T.P."/>
            <person name="Diamond M."/>
            <person name="Durham M.E."/>
            <person name="Foxe J.M."/>
            <person name="Go M."/>
            <person name="Henderson B.A."/>
            <person name="Jones I.B."/>
            <person name="McGettigan J.A."/>
            <person name="Micheletti S.J."/>
            <person name="Nasrallah M.E."/>
            <person name="Ortiz D."/>
            <person name="Piller C.R."/>
            <person name="Privatt S.R."/>
            <person name="Schneider S.L."/>
            <person name="Sharp S."/>
            <person name="Smith T.C."/>
            <person name="Stanton J.D."/>
            <person name="Ullery H.E."/>
            <person name="Wilson R.J."/>
            <person name="Serrano M.G."/>
            <person name="Buck G."/>
            <person name="Lee V."/>
            <person name="Wang Y."/>
            <person name="Carvalho R."/>
            <person name="Voegtly L."/>
            <person name="Shi R."/>
            <person name="Duckworth R."/>
            <person name="Johnson A."/>
            <person name="Loviza R."/>
            <person name="Walstead R."/>
            <person name="Shah Z."/>
            <person name="Kiflezghi M."/>
            <person name="Wade K."/>
            <person name="Ball S.L."/>
            <person name="Bradley K.W."/>
            <person name="Asai D.J."/>
            <person name="Bowman C.A."/>
            <person name="Russell D.A."/>
            <person name="Pope W.H."/>
            <person name="Jacobs-Sera D."/>
            <person name="Hendrix R.W."/>
            <person name="Hatfull G.F."/>
        </authorList>
    </citation>
    <scope>NUCLEOTIDE SEQUENCE [LARGE SCALE GENOMIC DNA]</scope>
    <source>
        <strain evidence="2 3">DSM 27648</strain>
    </source>
</reference>
<keyword evidence="3" id="KW-1185">Reference proteome</keyword>
<dbReference type="EMBL" id="CP012333">
    <property type="protein sequence ID" value="AKU96308.1"/>
    <property type="molecule type" value="Genomic_DNA"/>
</dbReference>
<dbReference type="SUPFAM" id="SSF51161">
    <property type="entry name" value="Trimeric LpxA-like enzymes"/>
    <property type="match status" value="1"/>
</dbReference>
<dbReference type="Gene3D" id="2.160.10.10">
    <property type="entry name" value="Hexapeptide repeat proteins"/>
    <property type="match status" value="1"/>
</dbReference>
<protein>
    <submittedName>
        <fullName evidence="2">Putative acetyltransferase</fullName>
    </submittedName>
</protein>
<dbReference type="PANTHER" id="PTHR43300:SF4">
    <property type="entry name" value="ACYL-[ACYL-CARRIER-PROTEIN]--UDP-N-ACETYLGLUCOSAMINE O-ACYLTRANSFERASE"/>
    <property type="match status" value="1"/>
</dbReference>
<keyword evidence="2" id="KW-0808">Transferase</keyword>
<dbReference type="InterPro" id="IPR050179">
    <property type="entry name" value="Trans_hexapeptide_repeat"/>
</dbReference>
<dbReference type="PATRIC" id="fig|1391654.3.peg.3006"/>
<sequence length="204" mass="21394">MLPAEMAVRIHPSSNVAETAQIGDGSQIWLFCQVRDNAKIGKGCIFGKGVYVDNDVTIGDNVKIQNNVSVYVGVTIEDGVFVGPHVCFTNDKIPRAVNPDMSLKSAHDWKVTPTLVKAGAALGANSTIVCGTTIGKWAMVASGSVVTKDVPDHALVMGNPARIAGWVCACGTRVQLEPREGTEGKGTCSCGRTLVKEGGVVRLG</sequence>
<dbReference type="InterPro" id="IPR011004">
    <property type="entry name" value="Trimer_LpxA-like_sf"/>
</dbReference>
<accession>A0A0K1PS04</accession>
<dbReference type="Pfam" id="PF00132">
    <property type="entry name" value="Hexapep"/>
    <property type="match status" value="2"/>
</dbReference>
<dbReference type="AlphaFoldDB" id="A0A0K1PS04"/>
<dbReference type="Pfam" id="PF14602">
    <property type="entry name" value="Hexapep_2"/>
    <property type="match status" value="1"/>
</dbReference>
<dbReference type="KEGG" id="llu:AKJ09_02972"/>
<comment type="similarity">
    <text evidence="1">Belongs to the transferase hexapeptide repeat family.</text>
</comment>
<proteinExistence type="inferred from homology"/>
<dbReference type="Proteomes" id="UP000064967">
    <property type="component" value="Chromosome"/>
</dbReference>
<evidence type="ECO:0000313" key="3">
    <source>
        <dbReference type="Proteomes" id="UP000064967"/>
    </source>
</evidence>
<dbReference type="GO" id="GO:0016740">
    <property type="term" value="F:transferase activity"/>
    <property type="evidence" value="ECO:0007669"/>
    <property type="project" value="UniProtKB-KW"/>
</dbReference>
<organism evidence="2 3">
    <name type="scientific">Labilithrix luteola</name>
    <dbReference type="NCBI Taxonomy" id="1391654"/>
    <lineage>
        <taxon>Bacteria</taxon>
        <taxon>Pseudomonadati</taxon>
        <taxon>Myxococcota</taxon>
        <taxon>Polyangia</taxon>
        <taxon>Polyangiales</taxon>
        <taxon>Labilitrichaceae</taxon>
        <taxon>Labilithrix</taxon>
    </lineage>
</organism>
<dbReference type="STRING" id="1391654.AKJ09_02972"/>
<dbReference type="PANTHER" id="PTHR43300">
    <property type="entry name" value="ACETYLTRANSFERASE"/>
    <property type="match status" value="1"/>
</dbReference>